<reference evidence="12" key="1">
    <citation type="submission" date="2021-02" db="EMBL/GenBank/DDBJ databases">
        <authorList>
            <person name="Nowell W R."/>
        </authorList>
    </citation>
    <scope>NUCLEOTIDE SEQUENCE</scope>
</reference>
<evidence type="ECO:0000256" key="8">
    <source>
        <dbReference type="ARBA" id="ARBA00048999"/>
    </source>
</evidence>
<dbReference type="AlphaFoldDB" id="A0A815CM17"/>
<dbReference type="InterPro" id="IPR042572">
    <property type="entry name" value="Carn_acyl_trans_N"/>
</dbReference>
<dbReference type="SUPFAM" id="SSF52777">
    <property type="entry name" value="CoA-dependent acyltransferases"/>
    <property type="match status" value="2"/>
</dbReference>
<keyword evidence="4" id="KW-0808">Transferase</keyword>
<evidence type="ECO:0000256" key="9">
    <source>
        <dbReference type="PIRSR" id="PIRSR600542-1"/>
    </source>
</evidence>
<dbReference type="Gene3D" id="1.10.275.20">
    <property type="entry name" value="Choline/Carnitine o-acyltransferase"/>
    <property type="match status" value="1"/>
</dbReference>
<dbReference type="InterPro" id="IPR023213">
    <property type="entry name" value="CAT-like_dom_sf"/>
</dbReference>
<comment type="catalytic activity">
    <reaction evidence="8">
        <text>4,8-dimethylnonanoyl-CoA + (R)-carnitine = O-4,8-dimethylnonanoyl-(R)-carnitine + CoA</text>
        <dbReference type="Rhea" id="RHEA:44860"/>
        <dbReference type="ChEBI" id="CHEBI:16347"/>
        <dbReference type="ChEBI" id="CHEBI:57287"/>
        <dbReference type="ChEBI" id="CHEBI:77061"/>
        <dbReference type="ChEBI" id="CHEBI:84654"/>
    </reaction>
</comment>
<dbReference type="InterPro" id="IPR042231">
    <property type="entry name" value="Cho/carn_acyl_trans_2"/>
</dbReference>
<sequence>MKKTFEYDNNLPSLPLPTLEHTLERYLDSVRAVVDENDYAKTKEIVEQFAKGVGRELHEQLKARSKAENGRNWLAKWWDEEIYFKWRLPIAPTINMIGFSCLIPPKAGSQLERTCVHMHACALVFQNIREERYPISYMVSEDENSPPTHVVVIRNGLMYTFDLYQAGELLSPPEILRRLEDIMGRSEHKSGLGLGALTALPRDDWADVRDHLCHLDERNRRNLQTIEQALGVYAFDNENVENLTEAAGIGMLKNPQSRWFDRSMLYVVTRNGLVVTNSDHSAYEGIIPLQIGDLIQQHIDSLEQRTSCPVSAVPYDQNVVQELIFTYDDSITTSIDRAVNLFSRSVADIDLLVVNVTECSKEDIKQYVRMHPDTFFQLCLQLAYFKTHNYKPAATYETAATRKFFRGRTETLRTCTVEALAWCRAMTNQHDRYTDKDRRKLFHLAAKRHQELMSEASENQGCDRHLFGLSMIAYMTGQPFELSKDPSWTKSGGSGNFILSTSCIGFSTTTGGTMAMCWNGYGVFYRFGKEATTFVVTAYRNCPDTNAQILADSIKHTLIEVKNSFMTSNL</sequence>
<evidence type="ECO:0000256" key="5">
    <source>
        <dbReference type="ARBA" id="ARBA00022832"/>
    </source>
</evidence>
<dbReference type="PANTHER" id="PTHR22589:SF67">
    <property type="entry name" value="PEROXISOMAL CARNITINE O-OCTANOYLTRANSFERASE"/>
    <property type="match status" value="1"/>
</dbReference>
<evidence type="ECO:0000256" key="3">
    <source>
        <dbReference type="ARBA" id="ARBA00022448"/>
    </source>
</evidence>
<dbReference type="Gene3D" id="3.30.559.70">
    <property type="entry name" value="Choline/Carnitine o-acyltransferase, domain 2"/>
    <property type="match status" value="1"/>
</dbReference>
<comment type="similarity">
    <text evidence="2">Belongs to the carnitine/choline acetyltransferase family.</text>
</comment>
<comment type="pathway">
    <text evidence="1">Lipid metabolism; fatty acid beta-oxidation.</text>
</comment>
<comment type="caution">
    <text evidence="12">The sequence shown here is derived from an EMBL/GenBank/DDBJ whole genome shotgun (WGS) entry which is preliminary data.</text>
</comment>
<dbReference type="InterPro" id="IPR039551">
    <property type="entry name" value="Cho/carn_acyl_trans"/>
</dbReference>
<dbReference type="Gene3D" id="3.30.559.10">
    <property type="entry name" value="Chloramphenicol acetyltransferase-like domain"/>
    <property type="match status" value="1"/>
</dbReference>
<accession>A0A815CM17</accession>
<evidence type="ECO:0000256" key="2">
    <source>
        <dbReference type="ARBA" id="ARBA00005232"/>
    </source>
</evidence>
<feature type="active site" description="Proton acceptor" evidence="9">
    <location>
        <position position="280"/>
    </location>
</feature>
<evidence type="ECO:0000259" key="10">
    <source>
        <dbReference type="Pfam" id="PF00755"/>
    </source>
</evidence>
<keyword evidence="5" id="KW-0276">Fatty acid metabolism</keyword>
<evidence type="ECO:0000256" key="4">
    <source>
        <dbReference type="ARBA" id="ARBA00022679"/>
    </source>
</evidence>
<dbReference type="UniPathway" id="UPA00659"/>
<dbReference type="GO" id="GO:0008458">
    <property type="term" value="F:carnitine O-octanoyltransferase activity"/>
    <property type="evidence" value="ECO:0007669"/>
    <property type="project" value="TreeGrafter"/>
</dbReference>
<dbReference type="EMBL" id="CAJNOR010002379">
    <property type="protein sequence ID" value="CAF1286107.1"/>
    <property type="molecule type" value="Genomic_DNA"/>
</dbReference>
<dbReference type="OrthoDB" id="240216at2759"/>
<dbReference type="Proteomes" id="UP000663828">
    <property type="component" value="Unassembled WGS sequence"/>
</dbReference>
<keyword evidence="7" id="KW-0012">Acyltransferase</keyword>
<dbReference type="EMBL" id="CAJNOJ010000078">
    <property type="protein sequence ID" value="CAF1051449.1"/>
    <property type="molecule type" value="Genomic_DNA"/>
</dbReference>
<dbReference type="GO" id="GO:0006635">
    <property type="term" value="P:fatty acid beta-oxidation"/>
    <property type="evidence" value="ECO:0007669"/>
    <property type="project" value="UniProtKB-UniPathway"/>
</dbReference>
<gene>
    <name evidence="11" type="ORF">EDS130_LOCUS17449</name>
    <name evidence="12" type="ORF">XAT740_LOCUS28079</name>
</gene>
<feature type="domain" description="Choline/carnitine acyltransferase" evidence="10">
    <location>
        <begin position="118"/>
        <end position="555"/>
    </location>
</feature>
<evidence type="ECO:0000313" key="11">
    <source>
        <dbReference type="EMBL" id="CAF1051449.1"/>
    </source>
</evidence>
<protein>
    <recommendedName>
        <fullName evidence="10">Choline/carnitine acyltransferase domain-containing protein</fullName>
    </recommendedName>
</protein>
<evidence type="ECO:0000256" key="6">
    <source>
        <dbReference type="ARBA" id="ARBA00023098"/>
    </source>
</evidence>
<evidence type="ECO:0000256" key="1">
    <source>
        <dbReference type="ARBA" id="ARBA00005005"/>
    </source>
</evidence>
<dbReference type="PANTHER" id="PTHR22589">
    <property type="entry name" value="CARNITINE O-ACYLTRANSFERASE"/>
    <property type="match status" value="1"/>
</dbReference>
<name>A0A815CM17_ADIRI</name>
<keyword evidence="13" id="KW-1185">Reference proteome</keyword>
<dbReference type="Pfam" id="PF00755">
    <property type="entry name" value="Carn_acyltransf"/>
    <property type="match status" value="1"/>
</dbReference>
<dbReference type="GO" id="GO:0005777">
    <property type="term" value="C:peroxisome"/>
    <property type="evidence" value="ECO:0007669"/>
    <property type="project" value="TreeGrafter"/>
</dbReference>
<dbReference type="InterPro" id="IPR000542">
    <property type="entry name" value="Carn_acyl_trans"/>
</dbReference>
<evidence type="ECO:0000313" key="12">
    <source>
        <dbReference type="EMBL" id="CAF1286107.1"/>
    </source>
</evidence>
<keyword evidence="3" id="KW-0813">Transport</keyword>
<dbReference type="Proteomes" id="UP000663852">
    <property type="component" value="Unassembled WGS sequence"/>
</dbReference>
<organism evidence="12 13">
    <name type="scientific">Adineta ricciae</name>
    <name type="common">Rotifer</name>
    <dbReference type="NCBI Taxonomy" id="249248"/>
    <lineage>
        <taxon>Eukaryota</taxon>
        <taxon>Metazoa</taxon>
        <taxon>Spiralia</taxon>
        <taxon>Gnathifera</taxon>
        <taxon>Rotifera</taxon>
        <taxon>Eurotatoria</taxon>
        <taxon>Bdelloidea</taxon>
        <taxon>Adinetida</taxon>
        <taxon>Adinetidae</taxon>
        <taxon>Adineta</taxon>
    </lineage>
</organism>
<evidence type="ECO:0000313" key="13">
    <source>
        <dbReference type="Proteomes" id="UP000663828"/>
    </source>
</evidence>
<keyword evidence="6" id="KW-0443">Lipid metabolism</keyword>
<proteinExistence type="inferred from homology"/>
<evidence type="ECO:0000256" key="7">
    <source>
        <dbReference type="ARBA" id="ARBA00023315"/>
    </source>
</evidence>